<dbReference type="InterPro" id="IPR037038">
    <property type="entry name" value="HepT-like_sf"/>
</dbReference>
<comment type="caution">
    <text evidence="5">The sequence shown here is derived from an EMBL/GenBank/DDBJ whole genome shotgun (WGS) entry which is preliminary data.</text>
</comment>
<dbReference type="EMBL" id="QUAJ01000043">
    <property type="protein sequence ID" value="REI39479.1"/>
    <property type="molecule type" value="Genomic_DNA"/>
</dbReference>
<dbReference type="Pfam" id="PF01934">
    <property type="entry name" value="HepT-like"/>
    <property type="match status" value="1"/>
</dbReference>
<dbReference type="InterPro" id="IPR008201">
    <property type="entry name" value="HepT-like"/>
</dbReference>
<accession>A0ABX9KD65</accession>
<dbReference type="NCBIfam" id="NF047751">
    <property type="entry name" value="HepT_toxin"/>
    <property type="match status" value="1"/>
</dbReference>
<evidence type="ECO:0000256" key="2">
    <source>
        <dbReference type="ARBA" id="ARBA00022722"/>
    </source>
</evidence>
<protein>
    <submittedName>
        <fullName evidence="5">DUF86 domain-containing protein</fullName>
    </submittedName>
</protein>
<gene>
    <name evidence="5" type="ORF">DYH56_14690</name>
</gene>
<evidence type="ECO:0000256" key="3">
    <source>
        <dbReference type="ARBA" id="ARBA00022801"/>
    </source>
</evidence>
<dbReference type="SUPFAM" id="SSF81593">
    <property type="entry name" value="Nucleotidyltransferase substrate binding subunit/domain"/>
    <property type="match status" value="1"/>
</dbReference>
<sequence>MRDDIILNKSETIKRCIARINEEYDGNPENLNDYRRQDSIILNVQRLCEASIDIATHYIRKNKLGIPQTSKENFEILEKNNVITEELSSRLQGMVGFRNIAVHDYQALNLKIVEKVVEEYIYDSLKLARMILEK</sequence>
<keyword evidence="2" id="KW-0540">Nuclease</keyword>
<evidence type="ECO:0000256" key="4">
    <source>
        <dbReference type="ARBA" id="ARBA00024207"/>
    </source>
</evidence>
<evidence type="ECO:0000313" key="5">
    <source>
        <dbReference type="EMBL" id="REI39479.1"/>
    </source>
</evidence>
<keyword evidence="6" id="KW-1185">Reference proteome</keyword>
<dbReference type="PANTHER" id="PTHR33397">
    <property type="entry name" value="UPF0331 PROTEIN YUTE"/>
    <property type="match status" value="1"/>
</dbReference>
<proteinExistence type="inferred from homology"/>
<evidence type="ECO:0000256" key="1">
    <source>
        <dbReference type="ARBA" id="ARBA00022649"/>
    </source>
</evidence>
<dbReference type="PANTHER" id="PTHR33397:SF3">
    <property type="entry name" value="MRNA NUCLEASE HEPT"/>
    <property type="match status" value="1"/>
</dbReference>
<dbReference type="Gene3D" id="1.20.120.580">
    <property type="entry name" value="bsu32300-like"/>
    <property type="match status" value="1"/>
</dbReference>
<reference evidence="5 6" key="1">
    <citation type="submission" date="2018-08" db="EMBL/GenBank/DDBJ databases">
        <title>Draft genome sequence of Psychrilyobacter sp. strain SD5 isolated from Black Sea water.</title>
        <authorList>
            <person name="Yadav S."/>
            <person name="Villanueva L."/>
            <person name="Damste J.S.S."/>
        </authorList>
    </citation>
    <scope>NUCLEOTIDE SEQUENCE [LARGE SCALE GENOMIC DNA]</scope>
    <source>
        <strain evidence="5 6">SD5</strain>
    </source>
</reference>
<comment type="similarity">
    <text evidence="4">Belongs to the HepT RNase toxin family.</text>
</comment>
<evidence type="ECO:0000313" key="6">
    <source>
        <dbReference type="Proteomes" id="UP000263486"/>
    </source>
</evidence>
<organism evidence="5 6">
    <name type="scientific">Psychrilyobacter piezotolerans</name>
    <dbReference type="NCBI Taxonomy" id="2293438"/>
    <lineage>
        <taxon>Bacteria</taxon>
        <taxon>Fusobacteriati</taxon>
        <taxon>Fusobacteriota</taxon>
        <taxon>Fusobacteriia</taxon>
        <taxon>Fusobacteriales</taxon>
        <taxon>Fusobacteriaceae</taxon>
        <taxon>Psychrilyobacter</taxon>
    </lineage>
</organism>
<dbReference type="InterPro" id="IPR052379">
    <property type="entry name" value="Type_VII_TA_RNase"/>
</dbReference>
<keyword evidence="3" id="KW-0378">Hydrolase</keyword>
<name>A0ABX9KD65_9FUSO</name>
<dbReference type="RefSeq" id="WP_114643623.1">
    <property type="nucleotide sequence ID" value="NZ_JAACIO010000041.1"/>
</dbReference>
<keyword evidence="1" id="KW-1277">Toxin-antitoxin system</keyword>
<dbReference type="Proteomes" id="UP000263486">
    <property type="component" value="Unassembled WGS sequence"/>
</dbReference>